<dbReference type="NCBIfam" id="NF007739">
    <property type="entry name" value="PRK10419.1"/>
    <property type="match status" value="2"/>
</dbReference>
<comment type="subcellular location">
    <subcellularLocation>
        <location evidence="1">Cell inner membrane</location>
        <topology evidence="1">Peripheral membrane protein</topology>
    </subcellularLocation>
</comment>
<dbReference type="GO" id="GO:0015833">
    <property type="term" value="P:peptide transport"/>
    <property type="evidence" value="ECO:0007669"/>
    <property type="project" value="InterPro"/>
</dbReference>
<keyword evidence="5 7" id="KW-0067">ATP-binding</keyword>
<dbReference type="InterPro" id="IPR013563">
    <property type="entry name" value="Oligopep_ABC_C"/>
</dbReference>
<dbReference type="CDD" id="cd03257">
    <property type="entry name" value="ABC_NikE_OppD_transporters"/>
    <property type="match status" value="2"/>
</dbReference>
<dbReference type="PROSITE" id="PS50893">
    <property type="entry name" value="ABC_TRANSPORTER_2"/>
    <property type="match status" value="2"/>
</dbReference>
<evidence type="ECO:0000313" key="7">
    <source>
        <dbReference type="EMBL" id="NIA71669.1"/>
    </source>
</evidence>
<comment type="similarity">
    <text evidence="2">Belongs to the ABC transporter superfamily.</text>
</comment>
<keyword evidence="8" id="KW-1185">Reference proteome</keyword>
<dbReference type="PANTHER" id="PTHR43776">
    <property type="entry name" value="TRANSPORT ATP-BINDING PROTEIN"/>
    <property type="match status" value="1"/>
</dbReference>
<feature type="domain" description="ABC transporter" evidence="6">
    <location>
        <begin position="308"/>
        <end position="567"/>
    </location>
</feature>
<dbReference type="FunFam" id="3.40.50.300:FF:000016">
    <property type="entry name" value="Oligopeptide ABC transporter ATP-binding component"/>
    <property type="match status" value="2"/>
</dbReference>
<dbReference type="GO" id="GO:0005886">
    <property type="term" value="C:plasma membrane"/>
    <property type="evidence" value="ECO:0007669"/>
    <property type="project" value="UniProtKB-SubCell"/>
</dbReference>
<evidence type="ECO:0000256" key="4">
    <source>
        <dbReference type="ARBA" id="ARBA00022741"/>
    </source>
</evidence>
<gene>
    <name evidence="7" type="ORF">HBA54_24045</name>
</gene>
<name>A0A967KDZ1_9PROT</name>
<evidence type="ECO:0000313" key="8">
    <source>
        <dbReference type="Proteomes" id="UP000761264"/>
    </source>
</evidence>
<dbReference type="RefSeq" id="WP_167229590.1">
    <property type="nucleotide sequence ID" value="NZ_JAAQPH010000025.1"/>
</dbReference>
<dbReference type="PROSITE" id="PS00211">
    <property type="entry name" value="ABC_TRANSPORTER_1"/>
    <property type="match status" value="1"/>
</dbReference>
<dbReference type="EMBL" id="JAAQPH010000025">
    <property type="protein sequence ID" value="NIA71669.1"/>
    <property type="molecule type" value="Genomic_DNA"/>
</dbReference>
<reference evidence="7" key="1">
    <citation type="submission" date="2020-03" db="EMBL/GenBank/DDBJ databases">
        <title>Genome of Pelagibius litoralis DSM 21314T.</title>
        <authorList>
            <person name="Wang G."/>
        </authorList>
    </citation>
    <scope>NUCLEOTIDE SEQUENCE</scope>
    <source>
        <strain evidence="7">DSM 21314</strain>
    </source>
</reference>
<proteinExistence type="inferred from homology"/>
<dbReference type="SMART" id="SM00382">
    <property type="entry name" value="AAA"/>
    <property type="match status" value="2"/>
</dbReference>
<evidence type="ECO:0000256" key="2">
    <source>
        <dbReference type="ARBA" id="ARBA00005417"/>
    </source>
</evidence>
<dbReference type="InterPro" id="IPR017871">
    <property type="entry name" value="ABC_transporter-like_CS"/>
</dbReference>
<feature type="domain" description="ABC transporter" evidence="6">
    <location>
        <begin position="5"/>
        <end position="264"/>
    </location>
</feature>
<comment type="caution">
    <text evidence="7">The sequence shown here is derived from an EMBL/GenBank/DDBJ whole genome shotgun (WGS) entry which is preliminary data.</text>
</comment>
<evidence type="ECO:0000256" key="1">
    <source>
        <dbReference type="ARBA" id="ARBA00004417"/>
    </source>
</evidence>
<evidence type="ECO:0000256" key="3">
    <source>
        <dbReference type="ARBA" id="ARBA00022448"/>
    </source>
</evidence>
<dbReference type="Gene3D" id="3.40.50.300">
    <property type="entry name" value="P-loop containing nucleotide triphosphate hydrolases"/>
    <property type="match status" value="2"/>
</dbReference>
<keyword evidence="4" id="KW-0547">Nucleotide-binding</keyword>
<dbReference type="AlphaFoldDB" id="A0A967KDZ1"/>
<dbReference type="GO" id="GO:0055085">
    <property type="term" value="P:transmembrane transport"/>
    <property type="evidence" value="ECO:0007669"/>
    <property type="project" value="UniProtKB-ARBA"/>
</dbReference>
<evidence type="ECO:0000256" key="5">
    <source>
        <dbReference type="ARBA" id="ARBA00022840"/>
    </source>
</evidence>
<dbReference type="Proteomes" id="UP000761264">
    <property type="component" value="Unassembled WGS sequence"/>
</dbReference>
<dbReference type="PANTHER" id="PTHR43776:SF7">
    <property type="entry name" value="D,D-DIPEPTIDE TRANSPORT ATP-BINDING PROTEIN DDPF-RELATED"/>
    <property type="match status" value="1"/>
</dbReference>
<dbReference type="Pfam" id="PF08352">
    <property type="entry name" value="oligo_HPY"/>
    <property type="match status" value="2"/>
</dbReference>
<protein>
    <submittedName>
        <fullName evidence="7">ABC transporter ATP-binding protein</fullName>
    </submittedName>
</protein>
<keyword evidence="3" id="KW-0813">Transport</keyword>
<dbReference type="SUPFAM" id="SSF52540">
    <property type="entry name" value="P-loop containing nucleoside triphosphate hydrolases"/>
    <property type="match status" value="2"/>
</dbReference>
<accession>A0A967KDZ1</accession>
<dbReference type="Pfam" id="PF00005">
    <property type="entry name" value="ABC_tran"/>
    <property type="match status" value="2"/>
</dbReference>
<dbReference type="InterPro" id="IPR003593">
    <property type="entry name" value="AAA+_ATPase"/>
</dbReference>
<dbReference type="GO" id="GO:0016887">
    <property type="term" value="F:ATP hydrolysis activity"/>
    <property type="evidence" value="ECO:0007669"/>
    <property type="project" value="InterPro"/>
</dbReference>
<dbReference type="InterPro" id="IPR050319">
    <property type="entry name" value="ABC_transp_ATP-bind"/>
</dbReference>
<dbReference type="NCBIfam" id="NF008453">
    <property type="entry name" value="PRK11308.1"/>
    <property type="match status" value="2"/>
</dbReference>
<dbReference type="GO" id="GO:0005524">
    <property type="term" value="F:ATP binding"/>
    <property type="evidence" value="ECO:0007669"/>
    <property type="project" value="UniProtKB-KW"/>
</dbReference>
<evidence type="ECO:0000259" key="6">
    <source>
        <dbReference type="PROSITE" id="PS50893"/>
    </source>
</evidence>
<dbReference type="InterPro" id="IPR003439">
    <property type="entry name" value="ABC_transporter-like_ATP-bd"/>
</dbReference>
<dbReference type="InterPro" id="IPR027417">
    <property type="entry name" value="P-loop_NTPase"/>
</dbReference>
<organism evidence="7 8">
    <name type="scientific">Pelagibius litoralis</name>
    <dbReference type="NCBI Taxonomy" id="374515"/>
    <lineage>
        <taxon>Bacteria</taxon>
        <taxon>Pseudomonadati</taxon>
        <taxon>Pseudomonadota</taxon>
        <taxon>Alphaproteobacteria</taxon>
        <taxon>Rhodospirillales</taxon>
        <taxon>Rhodovibrionaceae</taxon>
        <taxon>Pelagibius</taxon>
    </lineage>
</organism>
<sequence length="643" mass="69623">MRNLLHIRDLRISFNLPEGRLEAVRGVSFRVPAGRTVALVGESGSGKSVVSQAIMGILPRSASIDSGRILLNDPATSSQVIDIASLHPDSQAMRDIRGSRISIIFQEPMTSLSPVHSVGNQICEALHLHRKVSTAEGLSLATEMLRLVGFPDPAKAINTYPFELSGGLRQRAMIAMALVCRPALLIADEPTTALDVTIQAQILKLIKDLQSELGMAVLMITHDLGVVANVADEVVVMYHGEIMESGTLDDIFKAPAHPYLSALLRAVPRFHMKPGERLVPIREIKKRADGAFLAQKAEQAVSADPTILKVEGVTKKFTIRKSGLFGGGKESAVLAVDDVNLTVERGECLGLVGESGCGKTTLSKMIMRALTPDSGSITFTGGRPGDSETDVLALHDKALMNFRTQIQFVFQDPFSSLNPRMTVGEIIAEPLVIHGIGDAADRRKVVEELMGVVGLNRQHIRRYPHSFSGGQRQRIGIARALALRPQLLICDEPVSALDVSIQAQVLNLLKDLKKDLGLTYIFISHNLAVVDYIADRIAVMCQGRLVELAPRESLFRAPAHPYTKALLSAVPEPNPNQRLDLTALMQGRASDPTAWPAPFGIDGEHAMTMVDLGGGHQVRARADAAPELLLCRPQPVLQTSTKV</sequence>